<gene>
    <name evidence="1" type="ORF">C1I89_09970</name>
</gene>
<accession>A0A2N8KM39</accession>
<sequence>MMARALIISDRLSTYEDFRRTLNQYPELSVWVLDASDLRFFELEDNAETPELVILDVLASPTKCLAATARVRALFPKAKIAVRALALWERYLPLILQAGAHGIIDGYTYHSRHAMSMLIDSMMAGNIIYRIQGSD</sequence>
<comment type="caution">
    <text evidence="1">The sequence shown here is derived from an EMBL/GenBank/DDBJ whole genome shotgun (WGS) entry which is preliminary data.</text>
</comment>
<proteinExistence type="predicted"/>
<dbReference type="InterPro" id="IPR011006">
    <property type="entry name" value="CheY-like_superfamily"/>
</dbReference>
<dbReference type="AlphaFoldDB" id="A0A2N8KM39"/>
<evidence type="ECO:0000313" key="2">
    <source>
        <dbReference type="Proteomes" id="UP000235994"/>
    </source>
</evidence>
<evidence type="ECO:0000313" key="1">
    <source>
        <dbReference type="EMBL" id="PND34511.1"/>
    </source>
</evidence>
<evidence type="ECO:0008006" key="3">
    <source>
        <dbReference type="Google" id="ProtNLM"/>
    </source>
</evidence>
<organism evidence="1 2">
    <name type="scientific">Achromobacter pulmonis</name>
    <dbReference type="NCBI Taxonomy" id="1389932"/>
    <lineage>
        <taxon>Bacteria</taxon>
        <taxon>Pseudomonadati</taxon>
        <taxon>Pseudomonadota</taxon>
        <taxon>Betaproteobacteria</taxon>
        <taxon>Burkholderiales</taxon>
        <taxon>Alcaligenaceae</taxon>
        <taxon>Achromobacter</taxon>
    </lineage>
</organism>
<reference evidence="1 2" key="1">
    <citation type="submission" date="2018-01" db="EMBL/GenBank/DDBJ databases">
        <title>The draft genome of an aniline degradation strain ANB-1.</title>
        <authorList>
            <person name="Zhang L."/>
            <person name="Jiang J."/>
        </authorList>
    </citation>
    <scope>NUCLEOTIDE SEQUENCE [LARGE SCALE GENOMIC DNA]</scope>
    <source>
        <strain evidence="1 2">ANB-1</strain>
    </source>
</reference>
<protein>
    <recommendedName>
        <fullName evidence="3">Response regulatory domain-containing protein</fullName>
    </recommendedName>
</protein>
<keyword evidence="2" id="KW-1185">Reference proteome</keyword>
<dbReference type="RefSeq" id="WP_102772576.1">
    <property type="nucleotide sequence ID" value="NZ_POQS01000002.1"/>
</dbReference>
<dbReference type="Proteomes" id="UP000235994">
    <property type="component" value="Unassembled WGS sequence"/>
</dbReference>
<name>A0A2N8KM39_9BURK</name>
<dbReference type="SUPFAM" id="SSF52172">
    <property type="entry name" value="CheY-like"/>
    <property type="match status" value="1"/>
</dbReference>
<dbReference type="EMBL" id="POQS01000002">
    <property type="protein sequence ID" value="PND34511.1"/>
    <property type="molecule type" value="Genomic_DNA"/>
</dbReference>